<keyword evidence="2" id="KW-1185">Reference proteome</keyword>
<sequence length="90" mass="10107">MAATTTDHDSIKTWIEERGGVPATVESTSETPEGVGVLRIDFPHGDRNDNLSTIAWEDFFAKFDEAELAFLHEDKTSQGELSRFCKFISR</sequence>
<protein>
    <recommendedName>
        <fullName evidence="3">1,4-alpha-glucan branching enzyme</fullName>
    </recommendedName>
</protein>
<accession>A0ABY1QD00</accession>
<gene>
    <name evidence="1" type="ORF">SAMN06265222_11085</name>
</gene>
<dbReference type="EMBL" id="FXUG01000010">
    <property type="protein sequence ID" value="SMP67024.1"/>
    <property type="molecule type" value="Genomic_DNA"/>
</dbReference>
<evidence type="ECO:0008006" key="3">
    <source>
        <dbReference type="Google" id="ProtNLM"/>
    </source>
</evidence>
<evidence type="ECO:0000313" key="2">
    <source>
        <dbReference type="Proteomes" id="UP001158067"/>
    </source>
</evidence>
<evidence type="ECO:0000313" key="1">
    <source>
        <dbReference type="EMBL" id="SMP67024.1"/>
    </source>
</evidence>
<comment type="caution">
    <text evidence="1">The sequence shown here is derived from an EMBL/GenBank/DDBJ whole genome shotgun (WGS) entry which is preliminary data.</text>
</comment>
<name>A0ABY1QD00_9BACT</name>
<organism evidence="1 2">
    <name type="scientific">Neorhodopirellula lusitana</name>
    <dbReference type="NCBI Taxonomy" id="445327"/>
    <lineage>
        <taxon>Bacteria</taxon>
        <taxon>Pseudomonadati</taxon>
        <taxon>Planctomycetota</taxon>
        <taxon>Planctomycetia</taxon>
        <taxon>Pirellulales</taxon>
        <taxon>Pirellulaceae</taxon>
        <taxon>Neorhodopirellula</taxon>
    </lineage>
</organism>
<dbReference type="RefSeq" id="WP_283433856.1">
    <property type="nucleotide sequence ID" value="NZ_FXUG01000010.1"/>
</dbReference>
<reference evidence="1 2" key="1">
    <citation type="submission" date="2017-05" db="EMBL/GenBank/DDBJ databases">
        <authorList>
            <person name="Varghese N."/>
            <person name="Submissions S."/>
        </authorList>
    </citation>
    <scope>NUCLEOTIDE SEQUENCE [LARGE SCALE GENOMIC DNA]</scope>
    <source>
        <strain evidence="1 2">DSM 25457</strain>
    </source>
</reference>
<proteinExistence type="predicted"/>
<dbReference type="Proteomes" id="UP001158067">
    <property type="component" value="Unassembled WGS sequence"/>
</dbReference>